<dbReference type="Gramene" id="TraesCLE_scaffold_001351_01G000300.1">
    <property type="protein sequence ID" value="TraesCLE_scaffold_001351_01G000300.1"/>
    <property type="gene ID" value="TraesCLE_scaffold_001351_01G000300"/>
</dbReference>
<dbReference type="EnsemblPlants" id="TraesCS3B02G225300.1">
    <property type="protein sequence ID" value="TraesCS3B02G225300.1.cds1"/>
    <property type="gene ID" value="TraesCS3B02G225300"/>
</dbReference>
<dbReference type="GO" id="GO:0005634">
    <property type="term" value="C:nucleus"/>
    <property type="evidence" value="ECO:0000318"/>
    <property type="project" value="GO_Central"/>
</dbReference>
<comment type="subcellular location">
    <subcellularLocation>
        <location evidence="2">Cytoplasm</location>
    </subcellularLocation>
    <subcellularLocation>
        <location evidence="1">Nucleus</location>
    </subcellularLocation>
</comment>
<dbReference type="Gramene" id="TraesJUL3B03G01642430.1">
    <property type="protein sequence ID" value="TraesJUL3B03G01642430.1.CDS1"/>
    <property type="gene ID" value="TraesJUL3B03G01642430"/>
</dbReference>
<dbReference type="FunFam" id="3.10.20.90:FF:000469">
    <property type="entry name" value="Polyubiquitin-C"/>
    <property type="match status" value="1"/>
</dbReference>
<keyword evidence="7" id="KW-0832">Ubl conjugation</keyword>
<dbReference type="Gramene" id="TraesJAG3B03G01637810.1">
    <property type="protein sequence ID" value="TraesJAG3B03G01637810.1.CDS1"/>
    <property type="gene ID" value="TraesJAG3B03G01637810"/>
</dbReference>
<dbReference type="GO" id="GO:0019941">
    <property type="term" value="P:modification-dependent protein catabolic process"/>
    <property type="evidence" value="ECO:0000318"/>
    <property type="project" value="GO_Central"/>
</dbReference>
<dbReference type="Gramene" id="TraesWEE_scaffold_068106_01G000200.1">
    <property type="protein sequence ID" value="TraesWEE_scaffold_068106_01G000200.1"/>
    <property type="gene ID" value="TraesWEE_scaffold_068106_01G000200"/>
</dbReference>
<dbReference type="GO" id="GO:0016567">
    <property type="term" value="P:protein ubiquitination"/>
    <property type="evidence" value="ECO:0000318"/>
    <property type="project" value="GO_Central"/>
</dbReference>
<evidence type="ECO:0000256" key="3">
    <source>
        <dbReference type="ARBA" id="ARBA00008430"/>
    </source>
</evidence>
<dbReference type="Gramene" id="TraesSYM3B03G01652190.1">
    <property type="protein sequence ID" value="TraesSYM3B03G01652190.1.CDS1"/>
    <property type="gene ID" value="TraesSYM3B03G01652190"/>
</dbReference>
<dbReference type="SMR" id="A0A3B6FLF2"/>
<dbReference type="Gramene" id="TraesROB_scaffold_008895_01G000200.1">
    <property type="protein sequence ID" value="TraesROB_scaffold_008895_01G000200.1"/>
    <property type="gene ID" value="TraesROB_scaffold_008895_01G000200"/>
</dbReference>
<dbReference type="SUPFAM" id="SSF54236">
    <property type="entry name" value="Ubiquitin-like"/>
    <property type="match status" value="1"/>
</dbReference>
<dbReference type="Gramene" id="TraesSTA3B03G01619980.1">
    <property type="protein sequence ID" value="TraesSTA3B03G01619980.1.CDS1"/>
    <property type="gene ID" value="TraesSTA3B03G01619980"/>
</dbReference>
<dbReference type="Gramene" id="TraesCS3B03G0555600.1">
    <property type="protein sequence ID" value="TraesCS3B03G0555600.1.CDS1"/>
    <property type="gene ID" value="TraesCS3B03G0555600"/>
</dbReference>
<evidence type="ECO:0008006" key="11">
    <source>
        <dbReference type="Google" id="ProtNLM"/>
    </source>
</evidence>
<evidence type="ECO:0000256" key="8">
    <source>
        <dbReference type="ARBA" id="ARBA00023242"/>
    </source>
</evidence>
<organism evidence="9">
    <name type="scientific">Triticum aestivum</name>
    <name type="common">Wheat</name>
    <dbReference type="NCBI Taxonomy" id="4565"/>
    <lineage>
        <taxon>Eukaryota</taxon>
        <taxon>Viridiplantae</taxon>
        <taxon>Streptophyta</taxon>
        <taxon>Embryophyta</taxon>
        <taxon>Tracheophyta</taxon>
        <taxon>Spermatophyta</taxon>
        <taxon>Magnoliopsida</taxon>
        <taxon>Liliopsida</taxon>
        <taxon>Poales</taxon>
        <taxon>Poaceae</taxon>
        <taxon>BOP clade</taxon>
        <taxon>Pooideae</taxon>
        <taxon>Triticodae</taxon>
        <taxon>Triticeae</taxon>
        <taxon>Triticinae</taxon>
        <taxon>Triticum</taxon>
    </lineage>
</organism>
<evidence type="ECO:0000256" key="4">
    <source>
        <dbReference type="ARBA" id="ARBA00022490"/>
    </source>
</evidence>
<evidence type="ECO:0000313" key="10">
    <source>
        <dbReference type="Proteomes" id="UP000019116"/>
    </source>
</evidence>
<keyword evidence="4" id="KW-0963">Cytoplasm</keyword>
<evidence type="ECO:0000256" key="1">
    <source>
        <dbReference type="ARBA" id="ARBA00004123"/>
    </source>
</evidence>
<dbReference type="Proteomes" id="UP000019116">
    <property type="component" value="Chromosome 3B"/>
</dbReference>
<keyword evidence="8" id="KW-0539">Nucleus</keyword>
<proteinExistence type="inferred from homology"/>
<dbReference type="Gramene" id="TraesCAD_scaffold_057539_01G000200.1">
    <property type="protein sequence ID" value="TraesCAD_scaffold_057539_01G000200.1"/>
    <property type="gene ID" value="TraesCAD_scaffold_057539_01G000200"/>
</dbReference>
<dbReference type="Gene3D" id="3.10.20.90">
    <property type="entry name" value="Phosphatidylinositol 3-kinase Catalytic Subunit, Chain A, domain 1"/>
    <property type="match status" value="1"/>
</dbReference>
<dbReference type="GO" id="GO:0005737">
    <property type="term" value="C:cytoplasm"/>
    <property type="evidence" value="ECO:0000318"/>
    <property type="project" value="GO_Central"/>
</dbReference>
<evidence type="ECO:0000256" key="7">
    <source>
        <dbReference type="ARBA" id="ARBA00022843"/>
    </source>
</evidence>
<comment type="similarity">
    <text evidence="3">Belongs to the ubiquitin family.</text>
</comment>
<evidence type="ECO:0000256" key="5">
    <source>
        <dbReference type="ARBA" id="ARBA00022499"/>
    </source>
</evidence>
<dbReference type="AlphaFoldDB" id="A0A3B6FLF2"/>
<dbReference type="Gramene" id="TraesCS3B02G225300.1">
    <property type="protein sequence ID" value="TraesCS3B02G225300.1.cds1"/>
    <property type="gene ID" value="TraesCS3B02G225300"/>
</dbReference>
<dbReference type="STRING" id="4565.A0A3B6FLF2"/>
<protein>
    <recommendedName>
        <fullName evidence="11">Ubiquitin-like domain-containing protein</fullName>
    </recommendedName>
</protein>
<evidence type="ECO:0000313" key="9">
    <source>
        <dbReference type="EnsemblPlants" id="TraesCS3B02G225300.1.cds1"/>
    </source>
</evidence>
<keyword evidence="6" id="KW-0677">Repeat</keyword>
<keyword evidence="5" id="KW-1017">Isopeptide bond</keyword>
<keyword evidence="10" id="KW-1185">Reference proteome</keyword>
<accession>A0A3B6FLF2</accession>
<dbReference type="Gramene" id="TraesLDM3B03G01629100.1">
    <property type="protein sequence ID" value="TraesLDM3B03G01629100.1.CDS1"/>
    <property type="gene ID" value="TraesLDM3B03G01629100"/>
</dbReference>
<reference evidence="9" key="1">
    <citation type="submission" date="2018-08" db="EMBL/GenBank/DDBJ databases">
        <authorList>
            <person name="Rossello M."/>
        </authorList>
    </citation>
    <scope>NUCLEOTIDE SEQUENCE [LARGE SCALE GENOMIC DNA]</scope>
    <source>
        <strain evidence="9">cv. Chinese Spring</strain>
    </source>
</reference>
<dbReference type="GO" id="GO:0031386">
    <property type="term" value="F:protein tag activity"/>
    <property type="evidence" value="ECO:0000318"/>
    <property type="project" value="GO_Central"/>
</dbReference>
<name>A0A3B6FLF2_WHEAT</name>
<evidence type="ECO:0000256" key="2">
    <source>
        <dbReference type="ARBA" id="ARBA00004496"/>
    </source>
</evidence>
<reference evidence="9" key="2">
    <citation type="submission" date="2018-10" db="UniProtKB">
        <authorList>
            <consortium name="EnsemblPlants"/>
        </authorList>
    </citation>
    <scope>IDENTIFICATION</scope>
</reference>
<sequence length="123" mass="13558">MLPDNARPGPFKGGMQIFVQMQHRKPTSKEWVITSLPAHSSRMVALLLTTTSRRSLSFHTASRQRGGMLIFVQTLTHKTITLEEESSDTIDNVMAKIAVEEHCLSATAPSAPTASARRRPTSI</sequence>
<dbReference type="GO" id="GO:0031625">
    <property type="term" value="F:ubiquitin protein ligase binding"/>
    <property type="evidence" value="ECO:0000318"/>
    <property type="project" value="GO_Central"/>
</dbReference>
<dbReference type="InterPro" id="IPR029071">
    <property type="entry name" value="Ubiquitin-like_domsf"/>
</dbReference>
<evidence type="ECO:0000256" key="6">
    <source>
        <dbReference type="ARBA" id="ARBA00022737"/>
    </source>
</evidence>